<protein>
    <recommendedName>
        <fullName evidence="9">Membrane fusion protein (MFP) family protein</fullName>
    </recommendedName>
</protein>
<feature type="domain" description="AprE-like beta-barrel" evidence="11">
    <location>
        <begin position="335"/>
        <end position="424"/>
    </location>
</feature>
<sequence>MSRRSIPQGEVFDTVRSSKEPYITDKVRLGGIFAGAFFVFLILWSVFAPLATGSVVTGRVTVEGDRDILQHLEGGRVTAINVSNGQKVAAGTVLLELDTKMARARLRDVMARYVATAAKHQRLLNEYDGSDALSFSNLYESKQLSPEVVANILMLEQKQFEMRNALYLERDDALYQAIAAIEDVQKNLVKQLSNVTEQLRLLDEEIVDVDSLLAKGLAPKSRSLALKRTKETVLAQELSLKSQMAETSSRLADTRVERATFVSQYKQEIAAMIQEASVELESLIAARDLAIDEFERTSIVAPRDGFVMNIKPKTRGEVIERGETIMEIVPEGANLIISGELRAEDANRIEAGLPASITILAFKGRAAPTLKGRVKFVSPDVVTDEQTGMSYYPIQIVLEEESVSTLTAENELQPGLPAQVVVETAKQPIISYLLAPITSTIRNAFTEQ</sequence>
<evidence type="ECO:0000256" key="3">
    <source>
        <dbReference type="ARBA" id="ARBA00022448"/>
    </source>
</evidence>
<dbReference type="InterPro" id="IPR058982">
    <property type="entry name" value="Beta-barrel_AprE"/>
</dbReference>
<dbReference type="Pfam" id="PF25994">
    <property type="entry name" value="HH_AprE"/>
    <property type="match status" value="1"/>
</dbReference>
<dbReference type="NCBIfam" id="TIGR01843">
    <property type="entry name" value="type_I_hlyD"/>
    <property type="match status" value="1"/>
</dbReference>
<dbReference type="InterPro" id="IPR050739">
    <property type="entry name" value="MFP"/>
</dbReference>
<dbReference type="InterPro" id="IPR058781">
    <property type="entry name" value="HH_AprE-like"/>
</dbReference>
<evidence type="ECO:0000259" key="10">
    <source>
        <dbReference type="Pfam" id="PF25994"/>
    </source>
</evidence>
<dbReference type="GO" id="GO:0015031">
    <property type="term" value="P:protein transport"/>
    <property type="evidence" value="ECO:0007669"/>
    <property type="project" value="InterPro"/>
</dbReference>
<evidence type="ECO:0000256" key="7">
    <source>
        <dbReference type="ARBA" id="ARBA00022989"/>
    </source>
</evidence>
<keyword evidence="5 9" id="KW-0997">Cell inner membrane</keyword>
<comment type="subcellular location">
    <subcellularLocation>
        <location evidence="1 9">Cell inner membrane</location>
        <topology evidence="1 9">Single-pass membrane protein</topology>
    </subcellularLocation>
</comment>
<dbReference type="PANTHER" id="PTHR30386:SF17">
    <property type="entry name" value="ALKALINE PROTEASE SECRETION PROTEIN APRE"/>
    <property type="match status" value="1"/>
</dbReference>
<evidence type="ECO:0000256" key="9">
    <source>
        <dbReference type="RuleBase" id="RU365093"/>
    </source>
</evidence>
<evidence type="ECO:0000313" key="12">
    <source>
        <dbReference type="EMBL" id="GHF25562.1"/>
    </source>
</evidence>
<comment type="caution">
    <text evidence="12">The sequence shown here is derived from an EMBL/GenBank/DDBJ whole genome shotgun (WGS) entry which is preliminary data.</text>
</comment>
<evidence type="ECO:0000256" key="5">
    <source>
        <dbReference type="ARBA" id="ARBA00022519"/>
    </source>
</evidence>
<dbReference type="PANTHER" id="PTHR30386">
    <property type="entry name" value="MEMBRANE FUSION SUBUNIT OF EMRAB-TOLC MULTIDRUG EFFLUX PUMP"/>
    <property type="match status" value="1"/>
</dbReference>
<name>A0A919ATI8_9PROT</name>
<evidence type="ECO:0000313" key="13">
    <source>
        <dbReference type="Proteomes" id="UP000630923"/>
    </source>
</evidence>
<evidence type="ECO:0000256" key="1">
    <source>
        <dbReference type="ARBA" id="ARBA00004377"/>
    </source>
</evidence>
<comment type="similarity">
    <text evidence="2 9">Belongs to the membrane fusion protein (MFP) (TC 8.A.1) family.</text>
</comment>
<reference evidence="12" key="2">
    <citation type="submission" date="2020-09" db="EMBL/GenBank/DDBJ databases">
        <authorList>
            <person name="Sun Q."/>
            <person name="Kim S."/>
        </authorList>
    </citation>
    <scope>NUCLEOTIDE SEQUENCE</scope>
    <source>
        <strain evidence="12">KCTC 42590</strain>
    </source>
</reference>
<keyword evidence="4 9" id="KW-1003">Cell membrane</keyword>
<gene>
    <name evidence="12" type="ORF">GCM10017044_20470</name>
</gene>
<dbReference type="Gene3D" id="2.40.50.100">
    <property type="match status" value="1"/>
</dbReference>
<evidence type="ECO:0000256" key="2">
    <source>
        <dbReference type="ARBA" id="ARBA00009477"/>
    </source>
</evidence>
<organism evidence="12 13">
    <name type="scientific">Kordiimonas sediminis</name>
    <dbReference type="NCBI Taxonomy" id="1735581"/>
    <lineage>
        <taxon>Bacteria</taxon>
        <taxon>Pseudomonadati</taxon>
        <taxon>Pseudomonadota</taxon>
        <taxon>Alphaproteobacteria</taxon>
        <taxon>Kordiimonadales</taxon>
        <taxon>Kordiimonadaceae</taxon>
        <taxon>Kordiimonas</taxon>
    </lineage>
</organism>
<keyword evidence="13" id="KW-1185">Reference proteome</keyword>
<dbReference type="Proteomes" id="UP000630923">
    <property type="component" value="Unassembled WGS sequence"/>
</dbReference>
<dbReference type="PRINTS" id="PR01490">
    <property type="entry name" value="RTXTOXIND"/>
</dbReference>
<dbReference type="RefSeq" id="WP_191252614.1">
    <property type="nucleotide sequence ID" value="NZ_BNCI01000002.1"/>
</dbReference>
<feature type="transmembrane region" description="Helical" evidence="9">
    <location>
        <begin position="27"/>
        <end position="47"/>
    </location>
</feature>
<dbReference type="EMBL" id="BNCI01000002">
    <property type="protein sequence ID" value="GHF25562.1"/>
    <property type="molecule type" value="Genomic_DNA"/>
</dbReference>
<dbReference type="InterPro" id="IPR010129">
    <property type="entry name" value="T1SS_HlyD"/>
</dbReference>
<evidence type="ECO:0000256" key="8">
    <source>
        <dbReference type="ARBA" id="ARBA00023136"/>
    </source>
</evidence>
<dbReference type="AlphaFoldDB" id="A0A919ATI8"/>
<keyword evidence="7 9" id="KW-1133">Transmembrane helix</keyword>
<evidence type="ECO:0000256" key="4">
    <source>
        <dbReference type="ARBA" id="ARBA00022475"/>
    </source>
</evidence>
<evidence type="ECO:0000259" key="11">
    <source>
        <dbReference type="Pfam" id="PF26002"/>
    </source>
</evidence>
<keyword evidence="3 9" id="KW-0813">Transport</keyword>
<dbReference type="Gene3D" id="2.40.30.170">
    <property type="match status" value="1"/>
</dbReference>
<accession>A0A919ATI8</accession>
<dbReference type="GO" id="GO:0005886">
    <property type="term" value="C:plasma membrane"/>
    <property type="evidence" value="ECO:0007669"/>
    <property type="project" value="UniProtKB-SubCell"/>
</dbReference>
<keyword evidence="6 9" id="KW-0812">Transmembrane</keyword>
<proteinExistence type="inferred from homology"/>
<reference evidence="12" key="1">
    <citation type="journal article" date="2014" name="Int. J. Syst. Evol. Microbiol.">
        <title>Complete genome sequence of Corynebacterium casei LMG S-19264T (=DSM 44701T), isolated from a smear-ripened cheese.</title>
        <authorList>
            <consortium name="US DOE Joint Genome Institute (JGI-PGF)"/>
            <person name="Walter F."/>
            <person name="Albersmeier A."/>
            <person name="Kalinowski J."/>
            <person name="Ruckert C."/>
        </authorList>
    </citation>
    <scope>NUCLEOTIDE SEQUENCE</scope>
    <source>
        <strain evidence="12">KCTC 42590</strain>
    </source>
</reference>
<dbReference type="Pfam" id="PF26002">
    <property type="entry name" value="Beta-barrel_AprE"/>
    <property type="match status" value="1"/>
</dbReference>
<keyword evidence="8 9" id="KW-0472">Membrane</keyword>
<feature type="domain" description="AprE-like long alpha-helical hairpin" evidence="10">
    <location>
        <begin position="102"/>
        <end position="285"/>
    </location>
</feature>
<evidence type="ECO:0000256" key="6">
    <source>
        <dbReference type="ARBA" id="ARBA00022692"/>
    </source>
</evidence>